<sequence length="1053" mass="121683">MLNNVTLLNCVDTNFSIQALEVKLSYIALDYIDVSQTIFSIQAEQINLDYFNITNTKPFSKSVDNNEISMININQQNKGGYAHISQSKFINFTISNNNPLISLNGLFNIVLDNVIIKNVVNTQNQYTSIFVIQSCDTVTIIDSQFRNNTNSNGPGGVIYAAENKLISNKAIYSSGGAIYLQNNNLIMQNSVVSSNLAQIGGGIYYTQIVPQLIIDLQNSNQNNNTFKDNVGRIFGQNFGSTLRKVYIDLDYIEALNKILKSIQDGNILIKQFKSGNQINLKKIQLLDEEENPLKLLDFNSSEFSQLSNDVQTLLQQISVSVTWEQENQQIQCVGQLQTKSFTNGGFRLDVQIFYKPMSNMTLKIVSNVFPQIKDSNGNIIVIGGQAELNVQVFMEQCSVGEILMQYGNSIACESCPDGKYSLSQNDNQCKVCPDSALRCIGSNIYLQNGYWRENEDTDNILQCSFNPLSCKPELSTSKFNCDVGYKGPLCQSCDTYGEIWEASYSEILNPGHCYKCQENLVQIIIINLTIFFLIFCYILTILRRIINQLEIKLTGYFLNKLNFIYLGSTLSQLDRSQILSKILTDHLQILSLICTFTFKMPSSFTLPIQISGNPTSLTSKSIDCIFSQYPQFQPLWLLQSLWSFTLPTGIFLLYILIGVIYLAFKINVFLKYLRTAAIFIYIYFFPMIITLTSRSFNCITIGNKKYLDLDLNVECFDKDEHKPFIFCYSIPVILLWGLFIPILLFQKIYQTKQQKKSIIIQIKYSYLFAGYKERFYFWEFWKLFCKMKLILVSVLFKQNIYLKVGAMNTLLLLQFYLLLKSKPYVRKYFNDLQQISTFIYTLSLNLCFLQIINDQNGSEYQNAWIFLVFFINLNFISVLVLGLLKLNISIERRDRNCFQNIIFKIYNKYPQLFDIKIQNKEKIRLLLKVRELKKKIRQMMRYQKNFDFQESLQKHFNQNNLQNINLSPQSIKLTQTTFSEPDEKQNIFKGNNSIKKMRNKWPYYTRNPKLNQIQLKDLTPTNISSSQNTYFTGDYIIEAESPIQNKDIFNNQN</sequence>
<accession>W7XES3</accession>
<keyword evidence="3" id="KW-1185">Reference proteome</keyword>
<dbReference type="OrthoDB" id="338325at2759"/>
<feature type="transmembrane region" description="Helical" evidence="1">
    <location>
        <begin position="641"/>
        <end position="664"/>
    </location>
</feature>
<dbReference type="Proteomes" id="UP000009168">
    <property type="component" value="Unassembled WGS sequence"/>
</dbReference>
<feature type="transmembrane region" description="Helical" evidence="1">
    <location>
        <begin position="831"/>
        <end position="852"/>
    </location>
</feature>
<protein>
    <submittedName>
        <fullName evidence="2">Transmembrane protein, putative</fullName>
    </submittedName>
</protein>
<gene>
    <name evidence="2" type="ORF">TTHERM_001405859</name>
</gene>
<dbReference type="RefSeq" id="XP_012651187.1">
    <property type="nucleotide sequence ID" value="XM_012795733.1"/>
</dbReference>
<dbReference type="PANTHER" id="PTHR11319">
    <property type="entry name" value="G PROTEIN-COUPLED RECEPTOR-RELATED"/>
    <property type="match status" value="1"/>
</dbReference>
<evidence type="ECO:0000256" key="1">
    <source>
        <dbReference type="SAM" id="Phobius"/>
    </source>
</evidence>
<reference evidence="3" key="1">
    <citation type="journal article" date="2006" name="PLoS Biol.">
        <title>Macronuclear genome sequence of the ciliate Tetrahymena thermophila, a model eukaryote.</title>
        <authorList>
            <person name="Eisen J.A."/>
            <person name="Coyne R.S."/>
            <person name="Wu M."/>
            <person name="Wu D."/>
            <person name="Thiagarajan M."/>
            <person name="Wortman J.R."/>
            <person name="Badger J.H."/>
            <person name="Ren Q."/>
            <person name="Amedeo P."/>
            <person name="Jones K.M."/>
            <person name="Tallon L.J."/>
            <person name="Delcher A.L."/>
            <person name="Salzberg S.L."/>
            <person name="Silva J.C."/>
            <person name="Haas B.J."/>
            <person name="Majoros W.H."/>
            <person name="Farzad M."/>
            <person name="Carlton J.M."/>
            <person name="Smith R.K. Jr."/>
            <person name="Garg J."/>
            <person name="Pearlman R.E."/>
            <person name="Karrer K.M."/>
            <person name="Sun L."/>
            <person name="Manning G."/>
            <person name="Elde N.C."/>
            <person name="Turkewitz A.P."/>
            <person name="Asai D.J."/>
            <person name="Wilkes D.E."/>
            <person name="Wang Y."/>
            <person name="Cai H."/>
            <person name="Collins K."/>
            <person name="Stewart B.A."/>
            <person name="Lee S.R."/>
            <person name="Wilamowska K."/>
            <person name="Weinberg Z."/>
            <person name="Ruzzo W.L."/>
            <person name="Wloga D."/>
            <person name="Gaertig J."/>
            <person name="Frankel J."/>
            <person name="Tsao C.-C."/>
            <person name="Gorovsky M.A."/>
            <person name="Keeling P.J."/>
            <person name="Waller R.F."/>
            <person name="Patron N.J."/>
            <person name="Cherry J.M."/>
            <person name="Stover N.A."/>
            <person name="Krieger C.J."/>
            <person name="del Toro C."/>
            <person name="Ryder H.F."/>
            <person name="Williamson S.C."/>
            <person name="Barbeau R.A."/>
            <person name="Hamilton E.P."/>
            <person name="Orias E."/>
        </authorList>
    </citation>
    <scope>NUCLEOTIDE SEQUENCE [LARGE SCALE GENOMIC DNA]</scope>
    <source>
        <strain evidence="3">SB210</strain>
    </source>
</reference>
<evidence type="ECO:0000313" key="2">
    <source>
        <dbReference type="EMBL" id="EWS76277.1"/>
    </source>
</evidence>
<dbReference type="PANTHER" id="PTHR11319:SF35">
    <property type="entry name" value="OUTER MEMBRANE PROTEIN PMPC-RELATED"/>
    <property type="match status" value="1"/>
</dbReference>
<dbReference type="EMBL" id="GG662844">
    <property type="protein sequence ID" value="EWS76277.1"/>
    <property type="molecule type" value="Genomic_DNA"/>
</dbReference>
<dbReference type="GeneID" id="24442307"/>
<organism evidence="2 3">
    <name type="scientific">Tetrahymena thermophila (strain SB210)</name>
    <dbReference type="NCBI Taxonomy" id="312017"/>
    <lineage>
        <taxon>Eukaryota</taxon>
        <taxon>Sar</taxon>
        <taxon>Alveolata</taxon>
        <taxon>Ciliophora</taxon>
        <taxon>Intramacronucleata</taxon>
        <taxon>Oligohymenophorea</taxon>
        <taxon>Hymenostomatida</taxon>
        <taxon>Tetrahymenina</taxon>
        <taxon>Tetrahymenidae</taxon>
        <taxon>Tetrahymena</taxon>
    </lineage>
</organism>
<dbReference type="AlphaFoldDB" id="W7XES3"/>
<dbReference type="InterPro" id="IPR011050">
    <property type="entry name" value="Pectin_lyase_fold/virulence"/>
</dbReference>
<keyword evidence="1" id="KW-1133">Transmembrane helix</keyword>
<proteinExistence type="predicted"/>
<evidence type="ECO:0000313" key="3">
    <source>
        <dbReference type="Proteomes" id="UP000009168"/>
    </source>
</evidence>
<feature type="transmembrane region" description="Helical" evidence="1">
    <location>
        <begin position="520"/>
        <end position="542"/>
    </location>
</feature>
<keyword evidence="1 2" id="KW-0812">Transmembrane</keyword>
<dbReference type="InParanoid" id="W7XES3"/>
<keyword evidence="1" id="KW-0472">Membrane</keyword>
<name>W7XES3_TETTS</name>
<dbReference type="KEGG" id="tet:TTHERM_001405859"/>
<feature type="transmembrane region" description="Helical" evidence="1">
    <location>
        <begin position="864"/>
        <end position="884"/>
    </location>
</feature>
<feature type="transmembrane region" description="Helical" evidence="1">
    <location>
        <begin position="676"/>
        <end position="703"/>
    </location>
</feature>
<feature type="transmembrane region" description="Helical" evidence="1">
    <location>
        <begin position="723"/>
        <end position="745"/>
    </location>
</feature>
<dbReference type="SUPFAM" id="SSF51126">
    <property type="entry name" value="Pectin lyase-like"/>
    <property type="match status" value="1"/>
</dbReference>